<name>A0AAI9SS93_9ASCO</name>
<dbReference type="InterPro" id="IPR013083">
    <property type="entry name" value="Znf_RING/FYVE/PHD"/>
</dbReference>
<evidence type="ECO:0008006" key="4">
    <source>
        <dbReference type="Google" id="ProtNLM"/>
    </source>
</evidence>
<gene>
    <name evidence="2" type="ORF">KGF56_004883</name>
</gene>
<feature type="transmembrane region" description="Helical" evidence="1">
    <location>
        <begin position="120"/>
        <end position="141"/>
    </location>
</feature>
<dbReference type="Gene3D" id="3.30.40.10">
    <property type="entry name" value="Zinc/RING finger domain, C3HC4 (zinc finger)"/>
    <property type="match status" value="1"/>
</dbReference>
<sequence>MNNSTVLQHALEPADTAAAANPIFKLASSAIDAVWEQSVRSELNKVSWNRFGAISQYCCSIYGLSCLVMAFVLNRTLVMASTNNIHNQQMAINRQRRNFQNGNLFAAYKSATAMKKLSILFFRMGMVVILLYQLYTILVVLKLHQNLGLAETSVIQWFYRLIPSRFFTYDAAHFESNKYMKTPSKQVMIGPTSDMYWPIFLTFCLSSFIETFIASIQGEKPFTESGTTIFEHSLAFQEFSSNAAFFFSNSYHYKRPTEEVLVTSLFSILNHLNIHIGAIVNNNRLRLIPSTIIGTGFLGYFVTSIIHKQMSRFPVILISTLIPQLLIVFIVLISSAIFFTAVVVNGCRFQGLNYASLFAREDRNQLEEGDNNDDAFGNELDSPMSNLNISLTDDFYTALLNLGVLAITSAGKSSYITELSLVTLDHETWVERSIWQRLKYFSKSKYASMDASRVFAEETSVLGYDNIISKPNIKSIASSGAFSSGNENSLQENTQYRNSVFEKRFRYCKKIVIDFCQLIYGLVVDKFMLQLVPELLSFVWSSHKDESNSNSNSNSSSENLENLERRRLKTPKFLKKHMRKNKVGYGGAQASTAKNKNINVNLLSSEELESNYASLLLGADFGETDNSEDYIFQTKDDSEDESDVDYDETTYGSVFGGAIKQYRNPREEADVRLPPMYEIFDPQGLKEVFSTSSDLHMIRDHFNYEGRLTRSKYQKLHTSEENVKEQFDGHEGQKLIDLIIMKRQASKLESQDKKEQLSSERSLDCVICQTNMREIITWPCKCFAICESCRLSLVSKGIEGCVCCRSEVKGVSKVFIP</sequence>
<accession>A0AAI9SS93</accession>
<dbReference type="EMBL" id="JAHUZD010000150">
    <property type="protein sequence ID" value="KAI3402313.2"/>
    <property type="molecule type" value="Genomic_DNA"/>
</dbReference>
<evidence type="ECO:0000256" key="1">
    <source>
        <dbReference type="SAM" id="Phobius"/>
    </source>
</evidence>
<dbReference type="AlphaFoldDB" id="A0AAI9SS93"/>
<feature type="transmembrane region" description="Helical" evidence="1">
    <location>
        <begin position="54"/>
        <end position="73"/>
    </location>
</feature>
<dbReference type="GeneID" id="73382496"/>
<evidence type="ECO:0000313" key="2">
    <source>
        <dbReference type="EMBL" id="KAI3402313.2"/>
    </source>
</evidence>
<evidence type="ECO:0000313" key="3">
    <source>
        <dbReference type="Proteomes" id="UP001202479"/>
    </source>
</evidence>
<proteinExistence type="predicted"/>
<organism evidence="2 3">
    <name type="scientific">Candida oxycetoniae</name>
    <dbReference type="NCBI Taxonomy" id="497107"/>
    <lineage>
        <taxon>Eukaryota</taxon>
        <taxon>Fungi</taxon>
        <taxon>Dikarya</taxon>
        <taxon>Ascomycota</taxon>
        <taxon>Saccharomycotina</taxon>
        <taxon>Pichiomycetes</taxon>
        <taxon>Debaryomycetaceae</taxon>
        <taxon>Candida/Lodderomyces clade</taxon>
        <taxon>Candida</taxon>
    </lineage>
</organism>
<feature type="transmembrane region" description="Helical" evidence="1">
    <location>
        <begin position="286"/>
        <end position="303"/>
    </location>
</feature>
<reference evidence="2" key="1">
    <citation type="journal article" date="2022" name="DNA Res.">
        <title>Genome analysis of five recently described species of the CUG-Ser clade uncovers Candida theae as a new hybrid lineage with pathogenic potential in the Candida parapsilosis species complex.</title>
        <authorList>
            <person name="Mixao V."/>
            <person name="Del Olmo V."/>
            <person name="Hegedusova E."/>
            <person name="Saus E."/>
            <person name="Pryszcz L."/>
            <person name="Cillingova A."/>
            <person name="Nosek J."/>
            <person name="Gabaldon T."/>
        </authorList>
    </citation>
    <scope>NUCLEOTIDE SEQUENCE</scope>
    <source>
        <strain evidence="2">CBS 10844</strain>
    </source>
</reference>
<comment type="caution">
    <text evidence="2">The sequence shown here is derived from an EMBL/GenBank/DDBJ whole genome shotgun (WGS) entry which is preliminary data.</text>
</comment>
<keyword evidence="3" id="KW-1185">Reference proteome</keyword>
<protein>
    <recommendedName>
        <fullName evidence="4">RING-type domain-containing protein</fullName>
    </recommendedName>
</protein>
<dbReference type="Pfam" id="PF13920">
    <property type="entry name" value="zf-C3HC4_3"/>
    <property type="match status" value="1"/>
</dbReference>
<dbReference type="RefSeq" id="XP_049178062.1">
    <property type="nucleotide sequence ID" value="XM_049326369.1"/>
</dbReference>
<dbReference type="GO" id="GO:0016567">
    <property type="term" value="P:protein ubiquitination"/>
    <property type="evidence" value="ECO:0007669"/>
    <property type="project" value="TreeGrafter"/>
</dbReference>
<dbReference type="GO" id="GO:0006511">
    <property type="term" value="P:ubiquitin-dependent protein catabolic process"/>
    <property type="evidence" value="ECO:0007669"/>
    <property type="project" value="TreeGrafter"/>
</dbReference>
<dbReference type="Proteomes" id="UP001202479">
    <property type="component" value="Unassembled WGS sequence"/>
</dbReference>
<dbReference type="PANTHER" id="PTHR22696:SF1">
    <property type="entry name" value="E3 UBIQUITIN-PROTEIN LIGASE RNF26"/>
    <property type="match status" value="1"/>
</dbReference>
<dbReference type="GO" id="GO:0061630">
    <property type="term" value="F:ubiquitin protein ligase activity"/>
    <property type="evidence" value="ECO:0007669"/>
    <property type="project" value="TreeGrafter"/>
</dbReference>
<keyword evidence="1" id="KW-0812">Transmembrane</keyword>
<keyword evidence="1" id="KW-1133">Transmembrane helix</keyword>
<keyword evidence="1" id="KW-0472">Membrane</keyword>
<feature type="transmembrane region" description="Helical" evidence="1">
    <location>
        <begin position="315"/>
        <end position="344"/>
    </location>
</feature>
<dbReference type="CDD" id="cd16616">
    <property type="entry name" value="mRING-HC-C4C4_Asi1p-like"/>
    <property type="match status" value="1"/>
</dbReference>
<dbReference type="PANTHER" id="PTHR22696">
    <property type="entry name" value="E3 UBIQUITIN-PROTEIN LIGASE RNF26"/>
    <property type="match status" value="1"/>
</dbReference>
<feature type="transmembrane region" description="Helical" evidence="1">
    <location>
        <begin position="195"/>
        <end position="216"/>
    </location>
</feature>